<accession>A0AAP0BXD5</accession>
<feature type="domain" description="Staygreen protein" evidence="2">
    <location>
        <begin position="59"/>
        <end position="212"/>
    </location>
</feature>
<evidence type="ECO:0000313" key="3">
    <source>
        <dbReference type="EMBL" id="KAK8951944.1"/>
    </source>
</evidence>
<organism evidence="3 4">
    <name type="scientific">Platanthera zijinensis</name>
    <dbReference type="NCBI Taxonomy" id="2320716"/>
    <lineage>
        <taxon>Eukaryota</taxon>
        <taxon>Viridiplantae</taxon>
        <taxon>Streptophyta</taxon>
        <taxon>Embryophyta</taxon>
        <taxon>Tracheophyta</taxon>
        <taxon>Spermatophyta</taxon>
        <taxon>Magnoliopsida</taxon>
        <taxon>Liliopsida</taxon>
        <taxon>Asparagales</taxon>
        <taxon>Orchidaceae</taxon>
        <taxon>Orchidoideae</taxon>
        <taxon>Orchideae</taxon>
        <taxon>Orchidinae</taxon>
        <taxon>Platanthera</taxon>
    </lineage>
</organism>
<gene>
    <name evidence="3" type="ORF">KSP39_PZI003883</name>
</gene>
<comment type="similarity">
    <text evidence="1">Belongs to the staygreen family.</text>
</comment>
<dbReference type="AlphaFoldDB" id="A0AAP0BXD5"/>
<comment type="caution">
    <text evidence="3">The sequence shown here is derived from an EMBL/GenBank/DDBJ whole genome shotgun (WGS) entry which is preliminary data.</text>
</comment>
<dbReference type="InterPro" id="IPR024438">
    <property type="entry name" value="Staygreen"/>
</dbReference>
<evidence type="ECO:0000259" key="2">
    <source>
        <dbReference type="Pfam" id="PF12638"/>
    </source>
</evidence>
<evidence type="ECO:0000313" key="4">
    <source>
        <dbReference type="Proteomes" id="UP001418222"/>
    </source>
</evidence>
<name>A0AAP0BXD5_9ASPA</name>
<dbReference type="EMBL" id="JBBWWQ010000003">
    <property type="protein sequence ID" value="KAK8951944.1"/>
    <property type="molecule type" value="Genomic_DNA"/>
</dbReference>
<sequence length="250" mass="28050">MAGNAHAFANPISFPSARAGRPSSPSGSGFGKQQFLVQSCELRPSYVSQAARLLGPPTRFEASKLKVVFLGDDMEKQPLSTALRAYTLTHCDFTANLTLAVYNNMNNNKLREWQATLQKDDVVAEWKNIKDEVSLHVHCSVSGSNLLQQLTAEFRYHIFSKELPLVLQAVVHGDSALFAGQPELMDSKVWVYFHSKSKEYNRVECWGSLKDAQQRSFKDRSNDVHNNTYDCIVKWASPETVFHAIIAILL</sequence>
<reference evidence="3 4" key="1">
    <citation type="journal article" date="2022" name="Nat. Plants">
        <title>Genomes of leafy and leafless Platanthera orchids illuminate the evolution of mycoheterotrophy.</title>
        <authorList>
            <person name="Li M.H."/>
            <person name="Liu K.W."/>
            <person name="Li Z."/>
            <person name="Lu H.C."/>
            <person name="Ye Q.L."/>
            <person name="Zhang D."/>
            <person name="Wang J.Y."/>
            <person name="Li Y.F."/>
            <person name="Zhong Z.M."/>
            <person name="Liu X."/>
            <person name="Yu X."/>
            <person name="Liu D.K."/>
            <person name="Tu X.D."/>
            <person name="Liu B."/>
            <person name="Hao Y."/>
            <person name="Liao X.Y."/>
            <person name="Jiang Y.T."/>
            <person name="Sun W.H."/>
            <person name="Chen J."/>
            <person name="Chen Y.Q."/>
            <person name="Ai Y."/>
            <person name="Zhai J.W."/>
            <person name="Wu S.S."/>
            <person name="Zhou Z."/>
            <person name="Hsiao Y.Y."/>
            <person name="Wu W.L."/>
            <person name="Chen Y.Y."/>
            <person name="Lin Y.F."/>
            <person name="Hsu J.L."/>
            <person name="Li C.Y."/>
            <person name="Wang Z.W."/>
            <person name="Zhao X."/>
            <person name="Zhong W.Y."/>
            <person name="Ma X.K."/>
            <person name="Ma L."/>
            <person name="Huang J."/>
            <person name="Chen G.Z."/>
            <person name="Huang M.Z."/>
            <person name="Huang L."/>
            <person name="Peng D.H."/>
            <person name="Luo Y.B."/>
            <person name="Zou S.Q."/>
            <person name="Chen S.P."/>
            <person name="Lan S."/>
            <person name="Tsai W.C."/>
            <person name="Van de Peer Y."/>
            <person name="Liu Z.J."/>
        </authorList>
    </citation>
    <scope>NUCLEOTIDE SEQUENCE [LARGE SCALE GENOMIC DNA]</scope>
    <source>
        <strain evidence="3">Lor287</strain>
    </source>
</reference>
<keyword evidence="4" id="KW-1185">Reference proteome</keyword>
<dbReference type="PANTHER" id="PTHR31750:SF18">
    <property type="entry name" value="MAGNESIUM DECHELATASE SGRL, CHLOROPLASTIC"/>
    <property type="match status" value="1"/>
</dbReference>
<evidence type="ECO:0000256" key="1">
    <source>
        <dbReference type="ARBA" id="ARBA00009234"/>
    </source>
</evidence>
<dbReference type="Pfam" id="PF12638">
    <property type="entry name" value="Staygreen"/>
    <property type="match status" value="1"/>
</dbReference>
<dbReference type="PANTHER" id="PTHR31750">
    <property type="entry name" value="PROTEIN STAY-GREEN 1, CHLOROPLASTIC-RELATED"/>
    <property type="match status" value="1"/>
</dbReference>
<proteinExistence type="inferred from homology"/>
<protein>
    <recommendedName>
        <fullName evidence="2">Staygreen protein domain-containing protein</fullName>
    </recommendedName>
</protein>
<dbReference type="Proteomes" id="UP001418222">
    <property type="component" value="Unassembled WGS sequence"/>
</dbReference>